<dbReference type="EMBL" id="VIFX01000025">
    <property type="protein sequence ID" value="TQR84964.1"/>
    <property type="molecule type" value="Genomic_DNA"/>
</dbReference>
<evidence type="ECO:0000256" key="4">
    <source>
        <dbReference type="PROSITE-ProRule" id="PRU00335"/>
    </source>
</evidence>
<evidence type="ECO:0000256" key="2">
    <source>
        <dbReference type="ARBA" id="ARBA00023125"/>
    </source>
</evidence>
<evidence type="ECO:0000259" key="5">
    <source>
        <dbReference type="PROSITE" id="PS50977"/>
    </source>
</evidence>
<dbReference type="InterPro" id="IPR009057">
    <property type="entry name" value="Homeodomain-like_sf"/>
</dbReference>
<feature type="domain" description="HTH tetR-type" evidence="5">
    <location>
        <begin position="15"/>
        <end position="75"/>
    </location>
</feature>
<dbReference type="SUPFAM" id="SSF46689">
    <property type="entry name" value="Homeodomain-like"/>
    <property type="match status" value="1"/>
</dbReference>
<organism evidence="6 7">
    <name type="scientific">Mycolicibacterium hodleri</name>
    <dbReference type="NCBI Taxonomy" id="49897"/>
    <lineage>
        <taxon>Bacteria</taxon>
        <taxon>Bacillati</taxon>
        <taxon>Actinomycetota</taxon>
        <taxon>Actinomycetes</taxon>
        <taxon>Mycobacteriales</taxon>
        <taxon>Mycobacteriaceae</taxon>
        <taxon>Mycolicibacterium</taxon>
    </lineage>
</organism>
<dbReference type="GO" id="GO:0045892">
    <property type="term" value="P:negative regulation of DNA-templated transcription"/>
    <property type="evidence" value="ECO:0007669"/>
    <property type="project" value="InterPro"/>
</dbReference>
<dbReference type="InterPro" id="IPR050109">
    <property type="entry name" value="HTH-type_TetR-like_transc_reg"/>
</dbReference>
<dbReference type="RefSeq" id="WP_142553661.1">
    <property type="nucleotide sequence ID" value="NZ_VIFX01000025.1"/>
</dbReference>
<dbReference type="Gene3D" id="1.10.10.60">
    <property type="entry name" value="Homeodomain-like"/>
    <property type="match status" value="1"/>
</dbReference>
<accession>A0A544VYB6</accession>
<evidence type="ECO:0000313" key="7">
    <source>
        <dbReference type="Proteomes" id="UP000315759"/>
    </source>
</evidence>
<dbReference type="PANTHER" id="PTHR30055">
    <property type="entry name" value="HTH-TYPE TRANSCRIPTIONAL REGULATOR RUTR"/>
    <property type="match status" value="1"/>
</dbReference>
<dbReference type="PROSITE" id="PS50977">
    <property type="entry name" value="HTH_TETR_2"/>
    <property type="match status" value="1"/>
</dbReference>
<reference evidence="6 7" key="1">
    <citation type="submission" date="2018-10" db="EMBL/GenBank/DDBJ databases">
        <title>Draft genome of Mycobacterium hodleri strain B.</title>
        <authorList>
            <person name="Amande T.J."/>
            <person name="Mcgenity T.J."/>
        </authorList>
    </citation>
    <scope>NUCLEOTIDE SEQUENCE [LARGE SCALE GENOMIC DNA]</scope>
    <source>
        <strain evidence="6 7">B</strain>
    </source>
</reference>
<dbReference type="Proteomes" id="UP000315759">
    <property type="component" value="Unassembled WGS sequence"/>
</dbReference>
<keyword evidence="2 4" id="KW-0238">DNA-binding</keyword>
<dbReference type="AlphaFoldDB" id="A0A544VYB6"/>
<dbReference type="GO" id="GO:0003700">
    <property type="term" value="F:DNA-binding transcription factor activity"/>
    <property type="evidence" value="ECO:0007669"/>
    <property type="project" value="TreeGrafter"/>
</dbReference>
<protein>
    <submittedName>
        <fullName evidence="6">TetR family transcriptional regulator</fullName>
    </submittedName>
</protein>
<dbReference type="InterPro" id="IPR036271">
    <property type="entry name" value="Tet_transcr_reg_TetR-rel_C_sf"/>
</dbReference>
<comment type="caution">
    <text evidence="6">The sequence shown here is derived from an EMBL/GenBank/DDBJ whole genome shotgun (WGS) entry which is preliminary data.</text>
</comment>
<dbReference type="InterPro" id="IPR001647">
    <property type="entry name" value="HTH_TetR"/>
</dbReference>
<evidence type="ECO:0000256" key="1">
    <source>
        <dbReference type="ARBA" id="ARBA00023015"/>
    </source>
</evidence>
<evidence type="ECO:0000256" key="3">
    <source>
        <dbReference type="ARBA" id="ARBA00023163"/>
    </source>
</evidence>
<keyword evidence="3" id="KW-0804">Transcription</keyword>
<dbReference type="PANTHER" id="PTHR30055:SF151">
    <property type="entry name" value="TRANSCRIPTIONAL REGULATORY PROTEIN"/>
    <property type="match status" value="1"/>
</dbReference>
<dbReference type="Gene3D" id="1.10.357.10">
    <property type="entry name" value="Tetracycline Repressor, domain 2"/>
    <property type="match status" value="1"/>
</dbReference>
<dbReference type="SUPFAM" id="SSF48498">
    <property type="entry name" value="Tetracyclin repressor-like, C-terminal domain"/>
    <property type="match status" value="1"/>
</dbReference>
<keyword evidence="7" id="KW-1185">Reference proteome</keyword>
<feature type="DNA-binding region" description="H-T-H motif" evidence="4">
    <location>
        <begin position="38"/>
        <end position="57"/>
    </location>
</feature>
<proteinExistence type="predicted"/>
<dbReference type="Pfam" id="PF00440">
    <property type="entry name" value="TetR_N"/>
    <property type="match status" value="1"/>
</dbReference>
<sequence length="226" mass="24171">MPPRTTRHPRRRTDGLSPERIVDAAVEILDAEGEDGLTFRRLADLLVTGPGAIYHHVANKGELLVAATETILASATSVASVDGLREEDAVRTVALAVFDAIDAHPWVGAQLANPLQPAMVRLFESIGRQVRALGVPEAALFTSTSALTNYILGVGGLNAANARAVENTNRTDVLVTVSAAWANLDPDEYPFTRDVAQQMREHDDRTQFLDGIDLILAGIGALGRSS</sequence>
<name>A0A544VYB6_9MYCO</name>
<keyword evidence="1" id="KW-0805">Transcription regulation</keyword>
<dbReference type="Pfam" id="PF02909">
    <property type="entry name" value="TetR_C_1"/>
    <property type="match status" value="1"/>
</dbReference>
<gene>
    <name evidence="6" type="ORF">D8S82_19365</name>
</gene>
<dbReference type="GO" id="GO:0000976">
    <property type="term" value="F:transcription cis-regulatory region binding"/>
    <property type="evidence" value="ECO:0007669"/>
    <property type="project" value="TreeGrafter"/>
</dbReference>
<evidence type="ECO:0000313" key="6">
    <source>
        <dbReference type="EMBL" id="TQR84964.1"/>
    </source>
</evidence>
<dbReference type="InterPro" id="IPR004111">
    <property type="entry name" value="Repressor_TetR_C"/>
</dbReference>